<dbReference type="SUPFAM" id="SSF56235">
    <property type="entry name" value="N-terminal nucleophile aminohydrolases (Ntn hydrolases)"/>
    <property type="match status" value="1"/>
</dbReference>
<dbReference type="PANTHER" id="PTHR43284">
    <property type="entry name" value="ASPARAGINE SYNTHETASE (GLUTAMINE-HYDROLYZING)"/>
    <property type="match status" value="1"/>
</dbReference>
<dbReference type="InterPro" id="IPR033738">
    <property type="entry name" value="AsnB_N"/>
</dbReference>
<dbReference type="KEGG" id="ptan:CRYO30217_00590"/>
<gene>
    <name evidence="12" type="primary">asnB_1</name>
    <name evidence="12" type="ORF">CRYO30217_00590</name>
</gene>
<evidence type="ECO:0000256" key="5">
    <source>
        <dbReference type="ARBA" id="ARBA00022840"/>
    </source>
</evidence>
<proteinExistence type="inferred from homology"/>
<dbReference type="AlphaFoldDB" id="A0A916JKF1"/>
<dbReference type="Proteomes" id="UP000683507">
    <property type="component" value="Chromosome"/>
</dbReference>
<dbReference type="Gene3D" id="3.60.20.10">
    <property type="entry name" value="Glutamine Phosphoribosylpyrophosphate, subunit 1, domain 1"/>
    <property type="match status" value="1"/>
</dbReference>
<dbReference type="Pfam" id="PF00733">
    <property type="entry name" value="Asn_synthase"/>
    <property type="match status" value="1"/>
</dbReference>
<dbReference type="RefSeq" id="WP_258540821.1">
    <property type="nucleotide sequence ID" value="NZ_OU015584.1"/>
</dbReference>
<keyword evidence="6 8" id="KW-0315">Glutamine amidotransferase</keyword>
<sequence>MCGIVGQIFYDHELFVDQSGMEQALNKLSKRGPDFQNSLTIGQAHLGHARLSIIDTSEQSNQPFVDVSNRYGIVYNGEIFNFRELREVLICEGESFNTSGDTEVLLKLLIKYGADALPKLNGFFAFCFYDKIKNEAIVARDRYGIKPLVYAVNEGRVTFGSEIKALNPFIGRRTIDKQSMRYFFQFNYIAAPYTILEEVYKLTPGSFLKVDGNGVQEKKYYELNHLPVSTGDYPSAKKKVYDLLHDATERRMIADVPVGAFLSGGVDSSIVSLIASKFTPSLNTFSIGFKDNPFFDETAYAEIVARKINSNHTVLKLSNDDLLESFSDALNYLDEPFADSSALNMYILSKHTKRNATVALSGDGADELFSGYNKHKALFEADQKGVKNLALRSTGGIVSKVLPKSRESKLGNLGRQINKYTEGLKITREERYIQWASFLNSDLGDQLVGEPFRIRKGFEYLSNAVGNFNDYLTRDFKMVLEGDMLRKVDAMSMANSLEVRTPFLDVNLVDYVFSLPAEYKIDKQRRKKILKEAFQQELPEEIFNRGKKGFEVPLKQWFSSELKESLDQEVFNEEKIKEQGIFHWESLAQLRTLAQSGTSGDTVYTIWAMLSFQVWYRNYLNQFN</sequence>
<evidence type="ECO:0000256" key="10">
    <source>
        <dbReference type="PIRSR" id="PIRSR001589-3"/>
    </source>
</evidence>
<accession>A0A916JKF1</accession>
<dbReference type="CDD" id="cd00712">
    <property type="entry name" value="AsnB"/>
    <property type="match status" value="1"/>
</dbReference>
<dbReference type="EC" id="6.3.5.4" evidence="3"/>
<dbReference type="Pfam" id="PF13537">
    <property type="entry name" value="GATase_7"/>
    <property type="match status" value="1"/>
</dbReference>
<dbReference type="InterPro" id="IPR001962">
    <property type="entry name" value="Asn_synthase"/>
</dbReference>
<dbReference type="EMBL" id="OU015584">
    <property type="protein sequence ID" value="CAG5078149.1"/>
    <property type="molecule type" value="Genomic_DNA"/>
</dbReference>
<evidence type="ECO:0000256" key="8">
    <source>
        <dbReference type="PIRSR" id="PIRSR001589-1"/>
    </source>
</evidence>
<evidence type="ECO:0000256" key="2">
    <source>
        <dbReference type="ARBA" id="ARBA00005752"/>
    </source>
</evidence>
<dbReference type="InterPro" id="IPR014729">
    <property type="entry name" value="Rossmann-like_a/b/a_fold"/>
</dbReference>
<keyword evidence="8" id="KW-0028">Amino-acid biosynthesis</keyword>
<evidence type="ECO:0000256" key="6">
    <source>
        <dbReference type="ARBA" id="ARBA00022962"/>
    </source>
</evidence>
<dbReference type="InterPro" id="IPR006426">
    <property type="entry name" value="Asn_synth_AEB"/>
</dbReference>
<comment type="catalytic activity">
    <reaction evidence="7">
        <text>L-aspartate + L-glutamine + ATP + H2O = L-asparagine + L-glutamate + AMP + diphosphate + H(+)</text>
        <dbReference type="Rhea" id="RHEA:12228"/>
        <dbReference type="ChEBI" id="CHEBI:15377"/>
        <dbReference type="ChEBI" id="CHEBI:15378"/>
        <dbReference type="ChEBI" id="CHEBI:29985"/>
        <dbReference type="ChEBI" id="CHEBI:29991"/>
        <dbReference type="ChEBI" id="CHEBI:30616"/>
        <dbReference type="ChEBI" id="CHEBI:33019"/>
        <dbReference type="ChEBI" id="CHEBI:58048"/>
        <dbReference type="ChEBI" id="CHEBI:58359"/>
        <dbReference type="ChEBI" id="CHEBI:456215"/>
        <dbReference type="EC" id="6.3.5.4"/>
    </reaction>
</comment>
<feature type="site" description="Important for beta-aspartyl-AMP intermediate formation" evidence="10">
    <location>
        <position position="363"/>
    </location>
</feature>
<feature type="active site" description="For GATase activity" evidence="8">
    <location>
        <position position="2"/>
    </location>
</feature>
<dbReference type="GO" id="GO:0005524">
    <property type="term" value="F:ATP binding"/>
    <property type="evidence" value="ECO:0007669"/>
    <property type="project" value="UniProtKB-KW"/>
</dbReference>
<evidence type="ECO:0000256" key="3">
    <source>
        <dbReference type="ARBA" id="ARBA00012737"/>
    </source>
</evidence>
<keyword evidence="12" id="KW-0436">Ligase</keyword>
<dbReference type="GO" id="GO:0004066">
    <property type="term" value="F:asparagine synthase (glutamine-hydrolyzing) activity"/>
    <property type="evidence" value="ECO:0007669"/>
    <property type="project" value="UniProtKB-EC"/>
</dbReference>
<evidence type="ECO:0000313" key="12">
    <source>
        <dbReference type="EMBL" id="CAG5078149.1"/>
    </source>
</evidence>
<evidence type="ECO:0000256" key="7">
    <source>
        <dbReference type="ARBA" id="ARBA00048741"/>
    </source>
</evidence>
<evidence type="ECO:0000259" key="11">
    <source>
        <dbReference type="PROSITE" id="PS51278"/>
    </source>
</evidence>
<feature type="binding site" evidence="9">
    <location>
        <position position="287"/>
    </location>
    <ligand>
        <name>ATP</name>
        <dbReference type="ChEBI" id="CHEBI:30616"/>
    </ligand>
</feature>
<evidence type="ECO:0000256" key="9">
    <source>
        <dbReference type="PIRSR" id="PIRSR001589-2"/>
    </source>
</evidence>
<dbReference type="NCBIfam" id="TIGR01536">
    <property type="entry name" value="asn_synth_AEB"/>
    <property type="match status" value="1"/>
</dbReference>
<feature type="binding site" evidence="9">
    <location>
        <begin position="361"/>
        <end position="362"/>
    </location>
    <ligand>
        <name>ATP</name>
        <dbReference type="ChEBI" id="CHEBI:30616"/>
    </ligand>
</feature>
<evidence type="ECO:0000256" key="1">
    <source>
        <dbReference type="ARBA" id="ARBA00005187"/>
    </source>
</evidence>
<dbReference type="PROSITE" id="PS51278">
    <property type="entry name" value="GATASE_TYPE_2"/>
    <property type="match status" value="1"/>
</dbReference>
<dbReference type="PANTHER" id="PTHR43284:SF1">
    <property type="entry name" value="ASPARAGINE SYNTHETASE"/>
    <property type="match status" value="1"/>
</dbReference>
<comment type="similarity">
    <text evidence="2">Belongs to the asparagine synthetase family.</text>
</comment>
<dbReference type="SUPFAM" id="SSF52402">
    <property type="entry name" value="Adenine nucleotide alpha hydrolases-like"/>
    <property type="match status" value="1"/>
</dbReference>
<keyword evidence="8" id="KW-0061">Asparagine biosynthesis</keyword>
<dbReference type="CDD" id="cd01991">
    <property type="entry name" value="Asn_synthase_B_C"/>
    <property type="match status" value="1"/>
</dbReference>
<keyword evidence="5 9" id="KW-0067">ATP-binding</keyword>
<evidence type="ECO:0000256" key="4">
    <source>
        <dbReference type="ARBA" id="ARBA00022741"/>
    </source>
</evidence>
<feature type="domain" description="Glutamine amidotransferase type-2" evidence="11">
    <location>
        <begin position="2"/>
        <end position="213"/>
    </location>
</feature>
<evidence type="ECO:0000313" key="13">
    <source>
        <dbReference type="Proteomes" id="UP000683507"/>
    </source>
</evidence>
<dbReference type="InterPro" id="IPR029055">
    <property type="entry name" value="Ntn_hydrolases_N"/>
</dbReference>
<organism evidence="12 13">
    <name type="scientific">Parvicella tangerina</name>
    <dbReference type="NCBI Taxonomy" id="2829795"/>
    <lineage>
        <taxon>Bacteria</taxon>
        <taxon>Pseudomonadati</taxon>
        <taxon>Bacteroidota</taxon>
        <taxon>Flavobacteriia</taxon>
        <taxon>Flavobacteriales</taxon>
        <taxon>Parvicellaceae</taxon>
        <taxon>Parvicella</taxon>
    </lineage>
</organism>
<dbReference type="Gene3D" id="3.40.50.620">
    <property type="entry name" value="HUPs"/>
    <property type="match status" value="1"/>
</dbReference>
<dbReference type="InterPro" id="IPR051786">
    <property type="entry name" value="ASN_synthetase/amidase"/>
</dbReference>
<dbReference type="GO" id="GO:0006529">
    <property type="term" value="P:asparagine biosynthetic process"/>
    <property type="evidence" value="ECO:0007669"/>
    <property type="project" value="UniProtKB-KW"/>
</dbReference>
<name>A0A916JKF1_9FLAO</name>
<dbReference type="PIRSF" id="PIRSF001589">
    <property type="entry name" value="Asn_synthetase_glu-h"/>
    <property type="match status" value="1"/>
</dbReference>
<keyword evidence="13" id="KW-1185">Reference proteome</keyword>
<reference evidence="12" key="1">
    <citation type="submission" date="2021-04" db="EMBL/GenBank/DDBJ databases">
        <authorList>
            <person name="Rodrigo-Torres L."/>
            <person name="Arahal R. D."/>
            <person name="Lucena T."/>
        </authorList>
    </citation>
    <scope>NUCLEOTIDE SEQUENCE</scope>
    <source>
        <strain evidence="12">AS29M-1</strain>
    </source>
</reference>
<dbReference type="GO" id="GO:0005829">
    <property type="term" value="C:cytosol"/>
    <property type="evidence" value="ECO:0007669"/>
    <property type="project" value="TreeGrafter"/>
</dbReference>
<protein>
    <recommendedName>
        <fullName evidence="3">asparagine synthase (glutamine-hydrolyzing)</fullName>
        <ecNumber evidence="3">6.3.5.4</ecNumber>
    </recommendedName>
</protein>
<keyword evidence="4 9" id="KW-0547">Nucleotide-binding</keyword>
<feature type="binding site" evidence="9">
    <location>
        <position position="101"/>
    </location>
    <ligand>
        <name>L-glutamine</name>
        <dbReference type="ChEBI" id="CHEBI:58359"/>
    </ligand>
</feature>
<comment type="pathway">
    <text evidence="1">Amino-acid biosynthesis; L-asparagine biosynthesis; L-asparagine from L-aspartate (L-Gln route): step 1/1.</text>
</comment>
<dbReference type="InterPro" id="IPR017932">
    <property type="entry name" value="GATase_2_dom"/>
</dbReference>